<dbReference type="InterPro" id="IPR051049">
    <property type="entry name" value="Dienelactone_hydrolase-like"/>
</dbReference>
<dbReference type="InterPro" id="IPR002925">
    <property type="entry name" value="Dienelactn_hydro"/>
</dbReference>
<protein>
    <submittedName>
        <fullName evidence="2">Carboxymethylenebutenolidase</fullName>
        <ecNumber evidence="2">3.1.1.45</ecNumber>
    </submittedName>
</protein>
<dbReference type="Proteomes" id="UP001549320">
    <property type="component" value="Unassembled WGS sequence"/>
</dbReference>
<evidence type="ECO:0000313" key="2">
    <source>
        <dbReference type="EMBL" id="MET4579440.1"/>
    </source>
</evidence>
<keyword evidence="3" id="KW-1185">Reference proteome</keyword>
<keyword evidence="2" id="KW-0378">Hydrolase</keyword>
<gene>
    <name evidence="2" type="ORF">ABIE13_004568</name>
</gene>
<dbReference type="EMBL" id="JBEPSH010000009">
    <property type="protein sequence ID" value="MET4579440.1"/>
    <property type="molecule type" value="Genomic_DNA"/>
</dbReference>
<dbReference type="GO" id="GO:0008806">
    <property type="term" value="F:carboxymethylenebutenolidase activity"/>
    <property type="evidence" value="ECO:0007669"/>
    <property type="project" value="UniProtKB-EC"/>
</dbReference>
<dbReference type="PANTHER" id="PTHR46623">
    <property type="entry name" value="CARBOXYMETHYLENEBUTENOLIDASE-RELATED"/>
    <property type="match status" value="1"/>
</dbReference>
<dbReference type="RefSeq" id="WP_354447528.1">
    <property type="nucleotide sequence ID" value="NZ_JBEPSH010000009.1"/>
</dbReference>
<evidence type="ECO:0000259" key="1">
    <source>
        <dbReference type="Pfam" id="PF01738"/>
    </source>
</evidence>
<dbReference type="PANTHER" id="PTHR46623:SF6">
    <property type="entry name" value="ALPHA_BETA-HYDROLASES SUPERFAMILY PROTEIN"/>
    <property type="match status" value="1"/>
</dbReference>
<dbReference type="Pfam" id="PF01738">
    <property type="entry name" value="DLH"/>
    <property type="match status" value="1"/>
</dbReference>
<proteinExistence type="predicted"/>
<organism evidence="2 3">
    <name type="scientific">Ottowia thiooxydans</name>
    <dbReference type="NCBI Taxonomy" id="219182"/>
    <lineage>
        <taxon>Bacteria</taxon>
        <taxon>Pseudomonadati</taxon>
        <taxon>Pseudomonadota</taxon>
        <taxon>Betaproteobacteria</taxon>
        <taxon>Burkholderiales</taxon>
        <taxon>Comamonadaceae</taxon>
        <taxon>Ottowia</taxon>
    </lineage>
</organism>
<dbReference type="InterPro" id="IPR029058">
    <property type="entry name" value="AB_hydrolase_fold"/>
</dbReference>
<dbReference type="EC" id="3.1.1.45" evidence="2"/>
<reference evidence="2 3" key="1">
    <citation type="submission" date="2024-06" db="EMBL/GenBank/DDBJ databases">
        <title>Sorghum-associated microbial communities from plants grown in Nebraska, USA.</title>
        <authorList>
            <person name="Schachtman D."/>
        </authorList>
    </citation>
    <scope>NUCLEOTIDE SEQUENCE [LARGE SCALE GENOMIC DNA]</scope>
    <source>
        <strain evidence="2 3">2709</strain>
    </source>
</reference>
<comment type="caution">
    <text evidence="2">The sequence shown here is derived from an EMBL/GenBank/DDBJ whole genome shotgun (WGS) entry which is preliminary data.</text>
</comment>
<sequence>MTLKIQTEKGNFTAYLALPEGPAKGLIIVTQEIYGVNKEVRRVTDWLARAGYAAAAPDLLWRVAPNLDFEYADRDNARKAIGQLQSDQIVSDIAQTAQALRAHIPQGENLPLAIVALGWGGLYSYQAASLATAAAIVSYYPGNLPNGIDTASSIGIPQQIHLAYHDERTKPEFRRSLREALAGLDDAEVIVYPDADHGFANRDRTEFHTESAELADNRTLEFLARSFKYSLA</sequence>
<feature type="domain" description="Dienelactone hydrolase" evidence="1">
    <location>
        <begin position="12"/>
        <end position="225"/>
    </location>
</feature>
<dbReference type="Gene3D" id="3.40.50.1820">
    <property type="entry name" value="alpha/beta hydrolase"/>
    <property type="match status" value="1"/>
</dbReference>
<accession>A0ABV2QEK9</accession>
<name>A0ABV2QEK9_9BURK</name>
<dbReference type="SUPFAM" id="SSF53474">
    <property type="entry name" value="alpha/beta-Hydrolases"/>
    <property type="match status" value="1"/>
</dbReference>
<evidence type="ECO:0000313" key="3">
    <source>
        <dbReference type="Proteomes" id="UP001549320"/>
    </source>
</evidence>